<dbReference type="Proteomes" id="UP000252519">
    <property type="component" value="Unassembled WGS sequence"/>
</dbReference>
<feature type="transmembrane region" description="Helical" evidence="5">
    <location>
        <begin position="63"/>
        <end position="82"/>
    </location>
</feature>
<evidence type="ECO:0000256" key="5">
    <source>
        <dbReference type="SAM" id="Phobius"/>
    </source>
</evidence>
<sequence length="364" mass="41215">MNISNTIQCTEADDQIMRAISTSPTLLSVLSIQTTFSIIAQPLLVLAIRNIFRMSLIHRNTRIILIVYLAAIMVHSMSRILLHTTDLVIYISPHVSGCEIMPSVMRCFIMRVPLNFTIYLSCSSTFMIALERLISTFKAKIYESNKSVAFLLLALQFTIASALFAIMYSGTDLSGTNMLYYCHATSVDVPARTIFPISALIVLQVSAVVILKLLEYVNKRKSVKQRLNPDLRVRYNVGENLRTIKIVLPFCYASCVFTSIFLAIMCTIIFLNESFTRAIYYALVDGSMLLPAYGLILPTIIKRMNAKVNEKSNTEFQRHIAPGTGNEVASMYFDTLTSAWRGEKNKKFDKLHKFSKNYFRIKNV</sequence>
<evidence type="ECO:0000256" key="4">
    <source>
        <dbReference type="ARBA" id="ARBA00023136"/>
    </source>
</evidence>
<gene>
    <name evidence="6" type="ORF">ANCCAN_02702</name>
</gene>
<evidence type="ECO:0000256" key="2">
    <source>
        <dbReference type="ARBA" id="ARBA00022692"/>
    </source>
</evidence>
<feature type="transmembrane region" description="Helical" evidence="5">
    <location>
        <begin position="194"/>
        <end position="214"/>
    </location>
</feature>
<feature type="transmembrane region" description="Helical" evidence="5">
    <location>
        <begin position="26"/>
        <end position="51"/>
    </location>
</feature>
<name>A0A368H773_ANCCA</name>
<dbReference type="OrthoDB" id="5874270at2759"/>
<proteinExistence type="predicted"/>
<dbReference type="STRING" id="29170.A0A368H773"/>
<comment type="subcellular location">
    <subcellularLocation>
        <location evidence="1">Membrane</location>
        <topology evidence="1">Multi-pass membrane protein</topology>
    </subcellularLocation>
</comment>
<keyword evidence="2 5" id="KW-0812">Transmembrane</keyword>
<feature type="transmembrane region" description="Helical" evidence="5">
    <location>
        <begin position="250"/>
        <end position="272"/>
    </location>
</feature>
<feature type="transmembrane region" description="Helical" evidence="5">
    <location>
        <begin position="278"/>
        <end position="301"/>
    </location>
</feature>
<dbReference type="PANTHER" id="PTHR46561:SF11">
    <property type="entry name" value="SERPENTINE RECEPTOR CLASS ALPHA_BETA-14"/>
    <property type="match status" value="1"/>
</dbReference>
<evidence type="ECO:0000313" key="7">
    <source>
        <dbReference type="Proteomes" id="UP000252519"/>
    </source>
</evidence>
<dbReference type="Pfam" id="PF10292">
    <property type="entry name" value="7TM_GPCR_Srab"/>
    <property type="match status" value="1"/>
</dbReference>
<organism evidence="6 7">
    <name type="scientific">Ancylostoma caninum</name>
    <name type="common">Dog hookworm</name>
    <dbReference type="NCBI Taxonomy" id="29170"/>
    <lineage>
        <taxon>Eukaryota</taxon>
        <taxon>Metazoa</taxon>
        <taxon>Ecdysozoa</taxon>
        <taxon>Nematoda</taxon>
        <taxon>Chromadorea</taxon>
        <taxon>Rhabditida</taxon>
        <taxon>Rhabditina</taxon>
        <taxon>Rhabditomorpha</taxon>
        <taxon>Strongyloidea</taxon>
        <taxon>Ancylostomatidae</taxon>
        <taxon>Ancylostomatinae</taxon>
        <taxon>Ancylostoma</taxon>
    </lineage>
</organism>
<comment type="caution">
    <text evidence="6">The sequence shown here is derived from an EMBL/GenBank/DDBJ whole genome shotgun (WGS) entry which is preliminary data.</text>
</comment>
<dbReference type="GO" id="GO:0016020">
    <property type="term" value="C:membrane"/>
    <property type="evidence" value="ECO:0007669"/>
    <property type="project" value="UniProtKB-SubCell"/>
</dbReference>
<keyword evidence="7" id="KW-1185">Reference proteome</keyword>
<dbReference type="InterPro" id="IPR019408">
    <property type="entry name" value="7TM_GPCR_serpentine_rcpt_Srab"/>
</dbReference>
<feature type="transmembrane region" description="Helical" evidence="5">
    <location>
        <begin position="147"/>
        <end position="168"/>
    </location>
</feature>
<dbReference type="InterPro" id="IPR053286">
    <property type="entry name" value="Nematode_rcpt-like_srab"/>
</dbReference>
<protein>
    <recommendedName>
        <fullName evidence="8">G-protein coupled receptors family 1 profile domain-containing protein</fullName>
    </recommendedName>
</protein>
<evidence type="ECO:0000256" key="3">
    <source>
        <dbReference type="ARBA" id="ARBA00022989"/>
    </source>
</evidence>
<keyword evidence="4 5" id="KW-0472">Membrane</keyword>
<evidence type="ECO:0000313" key="6">
    <source>
        <dbReference type="EMBL" id="RCN51137.1"/>
    </source>
</evidence>
<evidence type="ECO:0000256" key="1">
    <source>
        <dbReference type="ARBA" id="ARBA00004141"/>
    </source>
</evidence>
<dbReference type="PANTHER" id="PTHR46561">
    <property type="entry name" value="SERPENTINE RECEPTOR, CLASS AB (CLASS A-LIKE)-RELATED"/>
    <property type="match status" value="1"/>
</dbReference>
<evidence type="ECO:0008006" key="8">
    <source>
        <dbReference type="Google" id="ProtNLM"/>
    </source>
</evidence>
<dbReference type="EMBL" id="JOJR01000016">
    <property type="protein sequence ID" value="RCN51137.1"/>
    <property type="molecule type" value="Genomic_DNA"/>
</dbReference>
<feature type="transmembrane region" description="Helical" evidence="5">
    <location>
        <begin position="116"/>
        <end position="135"/>
    </location>
</feature>
<dbReference type="AlphaFoldDB" id="A0A368H773"/>
<accession>A0A368H773</accession>
<reference evidence="6 7" key="1">
    <citation type="submission" date="2014-10" db="EMBL/GenBank/DDBJ databases">
        <title>Draft genome of the hookworm Ancylostoma caninum.</title>
        <authorList>
            <person name="Mitreva M."/>
        </authorList>
    </citation>
    <scope>NUCLEOTIDE SEQUENCE [LARGE SCALE GENOMIC DNA]</scope>
    <source>
        <strain evidence="6 7">Baltimore</strain>
    </source>
</reference>
<keyword evidence="3 5" id="KW-1133">Transmembrane helix</keyword>